<sequence length="237" mass="25802">MDKVVQFPLGVLVYREAGIEAEEWVRLAGHIVRNCPTWRDNDRGSQISGPSSVGENSQRAGTSRGRAKGGRDSGNISTTSTVQSSQPQPQARVYAIAEEQAPKAPEVIASSFDICGYNAHVLIDPGSNCSFISHNFASHVHASMEPLGHDLYVSMPTGGVILVNMVVRSCSVVVEGVTLYADLVVINLREFEVILGMDWLSLVGFIRLSISPWGAPVLFIKKKDGSMRLCVDYRQLN</sequence>
<dbReference type="CDD" id="cd00303">
    <property type="entry name" value="retropepsin_like"/>
    <property type="match status" value="1"/>
</dbReference>
<evidence type="ECO:0008006" key="3">
    <source>
        <dbReference type="Google" id="ProtNLM"/>
    </source>
</evidence>
<feature type="compositionally biased region" description="Low complexity" evidence="1">
    <location>
        <begin position="77"/>
        <end position="90"/>
    </location>
</feature>
<dbReference type="SUPFAM" id="SSF56672">
    <property type="entry name" value="DNA/RNA polymerases"/>
    <property type="match status" value="1"/>
</dbReference>
<evidence type="ECO:0000313" key="2">
    <source>
        <dbReference type="EMBL" id="KAL0288370.1"/>
    </source>
</evidence>
<dbReference type="SUPFAM" id="SSF50630">
    <property type="entry name" value="Acid proteases"/>
    <property type="match status" value="1"/>
</dbReference>
<dbReference type="PANTHER" id="PTHR15503">
    <property type="entry name" value="LDOC1 RELATED"/>
    <property type="match status" value="1"/>
</dbReference>
<feature type="compositionally biased region" description="Polar residues" evidence="1">
    <location>
        <begin position="44"/>
        <end position="61"/>
    </location>
</feature>
<evidence type="ECO:0000256" key="1">
    <source>
        <dbReference type="SAM" id="MobiDB-lite"/>
    </source>
</evidence>
<proteinExistence type="predicted"/>
<dbReference type="InterPro" id="IPR043502">
    <property type="entry name" value="DNA/RNA_pol_sf"/>
</dbReference>
<accession>A0AAW2J432</accession>
<dbReference type="InterPro" id="IPR032567">
    <property type="entry name" value="RTL1-rel"/>
</dbReference>
<protein>
    <recommendedName>
        <fullName evidence="3">Gag-pol polyprotein</fullName>
    </recommendedName>
</protein>
<dbReference type="Pfam" id="PF08284">
    <property type="entry name" value="RVP_2"/>
    <property type="match status" value="1"/>
</dbReference>
<dbReference type="PANTHER" id="PTHR15503:SF45">
    <property type="entry name" value="RNA-DIRECTED DNA POLYMERASE HOMOLOG"/>
    <property type="match status" value="1"/>
</dbReference>
<organism evidence="2">
    <name type="scientific">Sesamum angustifolium</name>
    <dbReference type="NCBI Taxonomy" id="2727405"/>
    <lineage>
        <taxon>Eukaryota</taxon>
        <taxon>Viridiplantae</taxon>
        <taxon>Streptophyta</taxon>
        <taxon>Embryophyta</taxon>
        <taxon>Tracheophyta</taxon>
        <taxon>Spermatophyta</taxon>
        <taxon>Magnoliopsida</taxon>
        <taxon>eudicotyledons</taxon>
        <taxon>Gunneridae</taxon>
        <taxon>Pentapetalae</taxon>
        <taxon>asterids</taxon>
        <taxon>lamiids</taxon>
        <taxon>Lamiales</taxon>
        <taxon>Pedaliaceae</taxon>
        <taxon>Sesamum</taxon>
    </lineage>
</organism>
<reference evidence="2" key="1">
    <citation type="submission" date="2020-06" db="EMBL/GenBank/DDBJ databases">
        <authorList>
            <person name="Li T."/>
            <person name="Hu X."/>
            <person name="Zhang T."/>
            <person name="Song X."/>
            <person name="Zhang H."/>
            <person name="Dai N."/>
            <person name="Sheng W."/>
            <person name="Hou X."/>
            <person name="Wei L."/>
        </authorList>
    </citation>
    <scope>NUCLEOTIDE SEQUENCE</scope>
    <source>
        <strain evidence="2">G01</strain>
        <tissue evidence="2">Leaf</tissue>
    </source>
</reference>
<dbReference type="EMBL" id="JACGWK010001449">
    <property type="protein sequence ID" value="KAL0288370.1"/>
    <property type="molecule type" value="Genomic_DNA"/>
</dbReference>
<gene>
    <name evidence="2" type="ORF">Sangu_2661200</name>
</gene>
<reference evidence="2" key="2">
    <citation type="journal article" date="2024" name="Plant">
        <title>Genomic evolution and insights into agronomic trait innovations of Sesamum species.</title>
        <authorList>
            <person name="Miao H."/>
            <person name="Wang L."/>
            <person name="Qu L."/>
            <person name="Liu H."/>
            <person name="Sun Y."/>
            <person name="Le M."/>
            <person name="Wang Q."/>
            <person name="Wei S."/>
            <person name="Zheng Y."/>
            <person name="Lin W."/>
            <person name="Duan Y."/>
            <person name="Cao H."/>
            <person name="Xiong S."/>
            <person name="Wang X."/>
            <person name="Wei L."/>
            <person name="Li C."/>
            <person name="Ma Q."/>
            <person name="Ju M."/>
            <person name="Zhao R."/>
            <person name="Li G."/>
            <person name="Mu C."/>
            <person name="Tian Q."/>
            <person name="Mei H."/>
            <person name="Zhang T."/>
            <person name="Gao T."/>
            <person name="Zhang H."/>
        </authorList>
    </citation>
    <scope>NUCLEOTIDE SEQUENCE</scope>
    <source>
        <strain evidence="2">G01</strain>
    </source>
</reference>
<feature type="region of interest" description="Disordered" evidence="1">
    <location>
        <begin position="38"/>
        <end position="91"/>
    </location>
</feature>
<dbReference type="Gene3D" id="3.10.10.10">
    <property type="entry name" value="HIV Type 1 Reverse Transcriptase, subunit A, domain 1"/>
    <property type="match status" value="1"/>
</dbReference>
<comment type="caution">
    <text evidence="2">The sequence shown here is derived from an EMBL/GenBank/DDBJ whole genome shotgun (WGS) entry which is preliminary data.</text>
</comment>
<name>A0AAW2J432_9LAMI</name>
<dbReference type="InterPro" id="IPR021109">
    <property type="entry name" value="Peptidase_aspartic_dom_sf"/>
</dbReference>
<dbReference type="AlphaFoldDB" id="A0AAW2J432"/>